<dbReference type="EMBL" id="SJOL01005610">
    <property type="protein sequence ID" value="TGZ70107.1"/>
    <property type="molecule type" value="Genomic_DNA"/>
</dbReference>
<dbReference type="PANTHER" id="PTHR14684">
    <property type="entry name" value="THIOREDOXIN DOMAIN-CONTAINING PROTEIN 15"/>
    <property type="match status" value="1"/>
</dbReference>
<dbReference type="GO" id="GO:0005929">
    <property type="term" value="C:cilium"/>
    <property type="evidence" value="ECO:0007669"/>
    <property type="project" value="TreeGrafter"/>
</dbReference>
<dbReference type="SUPFAM" id="SSF52833">
    <property type="entry name" value="Thioredoxin-like"/>
    <property type="match status" value="1"/>
</dbReference>
<keyword evidence="1" id="KW-0472">Membrane</keyword>
<proteinExistence type="predicted"/>
<dbReference type="OrthoDB" id="1899781at2759"/>
<gene>
    <name evidence="2" type="ORF">CRM22_003376</name>
</gene>
<reference evidence="2 3" key="1">
    <citation type="journal article" date="2019" name="BMC Genomics">
        <title>New insights from Opisthorchis felineus genome: update on genomics of the epidemiologically important liver flukes.</title>
        <authorList>
            <person name="Ershov N.I."/>
            <person name="Mordvinov V.A."/>
            <person name="Prokhortchouk E.B."/>
            <person name="Pakharukova M.Y."/>
            <person name="Gunbin K.V."/>
            <person name="Ustyantsev K."/>
            <person name="Genaev M.A."/>
            <person name="Blinov A.G."/>
            <person name="Mazur A."/>
            <person name="Boulygina E."/>
            <person name="Tsygankova S."/>
            <person name="Khrameeva E."/>
            <person name="Chekanov N."/>
            <person name="Fan G."/>
            <person name="Xiao A."/>
            <person name="Zhang H."/>
            <person name="Xu X."/>
            <person name="Yang H."/>
            <person name="Solovyev V."/>
            <person name="Lee S.M."/>
            <person name="Liu X."/>
            <person name="Afonnikov D.A."/>
            <person name="Skryabin K.G."/>
        </authorList>
    </citation>
    <scope>NUCLEOTIDE SEQUENCE [LARGE SCALE GENOMIC DNA]</scope>
    <source>
        <strain evidence="2">AK-0245</strain>
        <tissue evidence="2">Whole organism</tissue>
    </source>
</reference>
<evidence type="ECO:0008006" key="4">
    <source>
        <dbReference type="Google" id="ProtNLM"/>
    </source>
</evidence>
<dbReference type="CDD" id="cd02947">
    <property type="entry name" value="TRX_family"/>
    <property type="match status" value="1"/>
</dbReference>
<organism evidence="2 3">
    <name type="scientific">Opisthorchis felineus</name>
    <dbReference type="NCBI Taxonomy" id="147828"/>
    <lineage>
        <taxon>Eukaryota</taxon>
        <taxon>Metazoa</taxon>
        <taxon>Spiralia</taxon>
        <taxon>Lophotrochozoa</taxon>
        <taxon>Platyhelminthes</taxon>
        <taxon>Trematoda</taxon>
        <taxon>Digenea</taxon>
        <taxon>Opisthorchiida</taxon>
        <taxon>Opisthorchiata</taxon>
        <taxon>Opisthorchiidae</taxon>
        <taxon>Opisthorchis</taxon>
    </lineage>
</organism>
<keyword evidence="1" id="KW-0812">Transmembrane</keyword>
<name>A0A4S2M7M7_OPIFE</name>
<dbReference type="InterPro" id="IPR036249">
    <property type="entry name" value="Thioredoxin-like_sf"/>
</dbReference>
<dbReference type="PANTHER" id="PTHR14684:SF2">
    <property type="entry name" value="THIOREDOXIN DOMAIN-CONTAINING PROTEIN 15"/>
    <property type="match status" value="1"/>
</dbReference>
<dbReference type="Proteomes" id="UP000308267">
    <property type="component" value="Unassembled WGS sequence"/>
</dbReference>
<evidence type="ECO:0000313" key="2">
    <source>
        <dbReference type="EMBL" id="TGZ70107.1"/>
    </source>
</evidence>
<dbReference type="GO" id="GO:0060271">
    <property type="term" value="P:cilium assembly"/>
    <property type="evidence" value="ECO:0007669"/>
    <property type="project" value="TreeGrafter"/>
</dbReference>
<evidence type="ECO:0000313" key="3">
    <source>
        <dbReference type="Proteomes" id="UP000308267"/>
    </source>
</evidence>
<dbReference type="Gene3D" id="3.40.30.10">
    <property type="entry name" value="Glutaredoxin"/>
    <property type="match status" value="1"/>
</dbReference>
<dbReference type="AlphaFoldDB" id="A0A4S2M7M7"/>
<feature type="transmembrane region" description="Helical" evidence="1">
    <location>
        <begin position="276"/>
        <end position="301"/>
    </location>
</feature>
<comment type="caution">
    <text evidence="2">The sequence shown here is derived from an EMBL/GenBank/DDBJ whole genome shotgun (WGS) entry which is preliminary data.</text>
</comment>
<sequence length="342" mass="38003">MVDYGMEQAQTRVVSSCFMGHQFYLLFAVGIGLCIPLKVSATEDLTSSTRPSNITSSLPNPSLAVHSDNHQIIPTASVVERLNVTSKWPLNQALPVVGQTFSRCKLRSINWANHSLGHLILLDHVHAVRWFDASFGKRQAHSADTSKSDSHKSRHFSKTPSLDCHFVFIYSTKCPFSVAALPFVKALARAFPQFLFHAVQVEDYVAHRWSLRMLYVPKFKLIVDGRIIREYSGSDTNLDGLIDFVWINTRQVPKGPIGLQSADYQGNPPMPHSGNVLLLILSWLTVISSAAYLLCIFGPIITAHLSTLFHRLSCGRLGKAPQETTSGTLLTWDPGHLVPRDC</sequence>
<keyword evidence="1" id="KW-1133">Transmembrane helix</keyword>
<dbReference type="InterPro" id="IPR042418">
    <property type="entry name" value="TXNDC15"/>
</dbReference>
<protein>
    <recommendedName>
        <fullName evidence="4">Thioredoxin domain-containing protein</fullName>
    </recommendedName>
</protein>
<dbReference type="STRING" id="147828.A0A4S2M7M7"/>
<accession>A0A4S2M7M7</accession>
<evidence type="ECO:0000256" key="1">
    <source>
        <dbReference type="SAM" id="Phobius"/>
    </source>
</evidence>
<keyword evidence="3" id="KW-1185">Reference proteome</keyword>